<keyword evidence="10 17" id="KW-0408">Iron</keyword>
<feature type="compositionally biased region" description="Low complexity" evidence="19">
    <location>
        <begin position="863"/>
        <end position="877"/>
    </location>
</feature>
<evidence type="ECO:0000256" key="7">
    <source>
        <dbReference type="ARBA" id="ARBA00022723"/>
    </source>
</evidence>
<dbReference type="Gene3D" id="1.20.5.170">
    <property type="match status" value="1"/>
</dbReference>
<dbReference type="InterPro" id="IPR016024">
    <property type="entry name" value="ARM-type_fold"/>
</dbReference>
<dbReference type="GO" id="GO:0015165">
    <property type="term" value="F:pyrimidine nucleotide-sugar transmembrane transporter activity"/>
    <property type="evidence" value="ECO:0007669"/>
    <property type="project" value="InterPro"/>
</dbReference>
<feature type="transmembrane region" description="Helical" evidence="20">
    <location>
        <begin position="284"/>
        <end position="303"/>
    </location>
</feature>
<dbReference type="Pfam" id="PF00170">
    <property type="entry name" value="bZIP_1"/>
    <property type="match status" value="1"/>
</dbReference>
<dbReference type="UniPathway" id="UPA00354"/>
<evidence type="ECO:0000256" key="12">
    <source>
        <dbReference type="ARBA" id="ARBA00023033"/>
    </source>
</evidence>
<dbReference type="InterPro" id="IPR002112">
    <property type="entry name" value="Leuzip_Jun"/>
</dbReference>
<proteinExistence type="inferred from homology"/>
<keyword evidence="13" id="KW-0238">DNA-binding</keyword>
<keyword evidence="15" id="KW-0804">Transcription</keyword>
<dbReference type="Gene3D" id="1.25.10.10">
    <property type="entry name" value="Leucine-rich Repeat Variant"/>
    <property type="match status" value="2"/>
</dbReference>
<evidence type="ECO:0000256" key="20">
    <source>
        <dbReference type="SAM" id="Phobius"/>
    </source>
</evidence>
<dbReference type="Pfam" id="PF04142">
    <property type="entry name" value="Nuc_sug_transp"/>
    <property type="match status" value="1"/>
</dbReference>
<dbReference type="SMART" id="SM00338">
    <property type="entry name" value="BRLZ"/>
    <property type="match status" value="1"/>
</dbReference>
<dbReference type="InterPro" id="IPR027517">
    <property type="entry name" value="Deoxyhypusine_hydroxylase"/>
</dbReference>
<evidence type="ECO:0000256" key="8">
    <source>
        <dbReference type="ARBA" id="ARBA00022989"/>
    </source>
</evidence>
<dbReference type="SMART" id="SM00567">
    <property type="entry name" value="EZ_HEAT"/>
    <property type="match status" value="5"/>
</dbReference>
<feature type="binding site" evidence="17">
    <location>
        <position position="228"/>
    </location>
    <ligand>
        <name>Fe cation</name>
        <dbReference type="ChEBI" id="CHEBI:24875"/>
        <label>2</label>
    </ligand>
</feature>
<dbReference type="Pfam" id="PF03130">
    <property type="entry name" value="HEAT_PBS"/>
    <property type="match status" value="1"/>
</dbReference>
<feature type="compositionally biased region" description="Polar residues" evidence="19">
    <location>
        <begin position="839"/>
        <end position="862"/>
    </location>
</feature>
<evidence type="ECO:0000259" key="21">
    <source>
        <dbReference type="PROSITE" id="PS50217"/>
    </source>
</evidence>
<evidence type="ECO:0000256" key="5">
    <source>
        <dbReference type="ARBA" id="ARBA00022597"/>
    </source>
</evidence>
<dbReference type="SUPFAM" id="SSF103481">
    <property type="entry name" value="Multidrug resistance efflux transporter EmrE"/>
    <property type="match status" value="1"/>
</dbReference>
<dbReference type="InterPro" id="IPR046347">
    <property type="entry name" value="bZIP_sf"/>
</dbReference>
<feature type="transmembrane region" description="Helical" evidence="20">
    <location>
        <begin position="577"/>
        <end position="596"/>
    </location>
</feature>
<dbReference type="GO" id="GO:0019135">
    <property type="term" value="F:deoxyhypusine monooxygenase activity"/>
    <property type="evidence" value="ECO:0007669"/>
    <property type="project" value="UniProtKB-UniRule"/>
</dbReference>
<dbReference type="InterPro" id="IPR004827">
    <property type="entry name" value="bZIP"/>
</dbReference>
<keyword evidence="5" id="KW-0762">Sugar transport</keyword>
<feature type="binding site" evidence="17">
    <location>
        <position position="261"/>
    </location>
    <ligand>
        <name>Fe cation</name>
        <dbReference type="ChEBI" id="CHEBI:24875"/>
        <label>2</label>
    </ligand>
</feature>
<evidence type="ECO:0000256" key="1">
    <source>
        <dbReference type="ARBA" id="ARBA00000068"/>
    </source>
</evidence>
<feature type="transmembrane region" description="Helical" evidence="20">
    <location>
        <begin position="418"/>
        <end position="435"/>
    </location>
</feature>
<comment type="function">
    <text evidence="17">Catalyzes the hydroxylation of the N(6)-(4-aminobutyl)-L-lysine intermediate to form hypusine, an essential post-translational modification only found in mature eIF-5A factor.</text>
</comment>
<feature type="transmembrane region" description="Helical" evidence="20">
    <location>
        <begin position="610"/>
        <end position="626"/>
    </location>
</feature>
<evidence type="ECO:0000256" key="13">
    <source>
        <dbReference type="ARBA" id="ARBA00023125"/>
    </source>
</evidence>
<evidence type="ECO:0000313" key="22">
    <source>
        <dbReference type="EMBL" id="CAF0814103.1"/>
    </source>
</evidence>
<protein>
    <recommendedName>
        <fullName evidence="17">Deoxyhypusine hydroxylase</fullName>
        <shortName evidence="17">DOHH</shortName>
        <ecNumber evidence="17">1.14.99.29</ecNumber>
    </recommendedName>
    <alternativeName>
        <fullName evidence="17">Deoxyhypusine dioxygenase</fullName>
    </alternativeName>
    <alternativeName>
        <fullName evidence="17">Deoxyhypusine monooxygenase</fullName>
    </alternativeName>
</protein>
<feature type="domain" description="BZIP" evidence="21">
    <location>
        <begin position="921"/>
        <end position="984"/>
    </location>
</feature>
<keyword evidence="9 17" id="KW-0560">Oxidoreductase</keyword>
<keyword evidence="14 20" id="KW-0472">Membrane</keyword>
<evidence type="ECO:0000256" key="19">
    <source>
        <dbReference type="SAM" id="MobiDB-lite"/>
    </source>
</evidence>
<evidence type="ECO:0000256" key="14">
    <source>
        <dbReference type="ARBA" id="ARBA00023136"/>
    </source>
</evidence>
<comment type="pathway">
    <text evidence="3 17">Protein modification; eIF5A hypusination.</text>
</comment>
<dbReference type="EMBL" id="CAJNOJ010000015">
    <property type="protein sequence ID" value="CAF0814103.1"/>
    <property type="molecule type" value="Genomic_DNA"/>
</dbReference>
<comment type="similarity">
    <text evidence="17">Belongs to the deoxyhypusine hydroxylase family.</text>
</comment>
<evidence type="ECO:0000256" key="10">
    <source>
        <dbReference type="ARBA" id="ARBA00023004"/>
    </source>
</evidence>
<evidence type="ECO:0000256" key="17">
    <source>
        <dbReference type="HAMAP-Rule" id="MF_03101"/>
    </source>
</evidence>
<feature type="transmembrane region" description="Helical" evidence="20">
    <location>
        <begin position="487"/>
        <end position="508"/>
    </location>
</feature>
<feature type="transmembrane region" description="Helical" evidence="20">
    <location>
        <begin position="551"/>
        <end position="571"/>
    </location>
</feature>
<evidence type="ECO:0000313" key="23">
    <source>
        <dbReference type="Proteomes" id="UP000663852"/>
    </source>
</evidence>
<name>A0A813TKZ8_ADIRI</name>
<keyword evidence="6 20" id="KW-0812">Transmembrane</keyword>
<dbReference type="PRINTS" id="PR00043">
    <property type="entry name" value="LEUZIPPRJUN"/>
</dbReference>
<evidence type="ECO:0000256" key="9">
    <source>
        <dbReference type="ARBA" id="ARBA00023002"/>
    </source>
</evidence>
<feature type="transmembrane region" description="Helical" evidence="20">
    <location>
        <begin position="455"/>
        <end position="475"/>
    </location>
</feature>
<keyword evidence="8 20" id="KW-1133">Transmembrane helix</keyword>
<comment type="similarity">
    <text evidence="4">Belongs to the nucleotide-sugar transporter family. SLC35A subfamily.</text>
</comment>
<dbReference type="GO" id="GO:0003700">
    <property type="term" value="F:DNA-binding transcription factor activity"/>
    <property type="evidence" value="ECO:0007669"/>
    <property type="project" value="InterPro"/>
</dbReference>
<feature type="coiled-coil region" evidence="18">
    <location>
        <begin position="939"/>
        <end position="987"/>
    </location>
</feature>
<dbReference type="PROSITE" id="PS50217">
    <property type="entry name" value="BZIP"/>
    <property type="match status" value="1"/>
</dbReference>
<keyword evidence="16 17" id="KW-0386">Hypusine biosynthesis</keyword>
<feature type="region of interest" description="Disordered" evidence="19">
    <location>
        <begin position="652"/>
        <end position="675"/>
    </location>
</feature>
<dbReference type="AlphaFoldDB" id="A0A813TKZ8"/>
<dbReference type="InterPro" id="IPR011989">
    <property type="entry name" value="ARM-like"/>
</dbReference>
<dbReference type="SUPFAM" id="SSF57959">
    <property type="entry name" value="Leucine zipper domain"/>
    <property type="match status" value="1"/>
</dbReference>
<reference evidence="22" key="1">
    <citation type="submission" date="2021-02" db="EMBL/GenBank/DDBJ databases">
        <authorList>
            <person name="Nowell W R."/>
        </authorList>
    </citation>
    <scope>NUCLEOTIDE SEQUENCE</scope>
</reference>
<evidence type="ECO:0000256" key="16">
    <source>
        <dbReference type="ARBA" id="ARBA00023256"/>
    </source>
</evidence>
<feature type="binding site" evidence="17">
    <location>
        <position position="69"/>
    </location>
    <ligand>
        <name>Fe cation</name>
        <dbReference type="ChEBI" id="CHEBI:24875"/>
        <label>1</label>
    </ligand>
</feature>
<keyword evidence="18" id="KW-0175">Coiled coil</keyword>
<dbReference type="HAMAP" id="MF_03101">
    <property type="entry name" value="Deoxyhypusine_hydroxylase"/>
    <property type="match status" value="1"/>
</dbReference>
<dbReference type="GO" id="GO:0000139">
    <property type="term" value="C:Golgi membrane"/>
    <property type="evidence" value="ECO:0007669"/>
    <property type="project" value="InterPro"/>
</dbReference>
<dbReference type="InterPro" id="IPR037185">
    <property type="entry name" value="EmrE-like"/>
</dbReference>
<dbReference type="Pfam" id="PF13646">
    <property type="entry name" value="HEAT_2"/>
    <property type="match status" value="1"/>
</dbReference>
<accession>A0A813TKZ8</accession>
<dbReference type="GO" id="GO:0003677">
    <property type="term" value="F:DNA binding"/>
    <property type="evidence" value="ECO:0007669"/>
    <property type="project" value="UniProtKB-KW"/>
</dbReference>
<feature type="transmembrane region" description="Helical" evidence="20">
    <location>
        <begin position="520"/>
        <end position="544"/>
    </location>
</feature>
<dbReference type="PROSITE" id="PS00036">
    <property type="entry name" value="BZIP_BASIC"/>
    <property type="match status" value="1"/>
</dbReference>
<keyword evidence="7 17" id="KW-0479">Metal-binding</keyword>
<feature type="binding site" evidence="17">
    <location>
        <position position="102"/>
    </location>
    <ligand>
        <name>Fe cation</name>
        <dbReference type="ChEBI" id="CHEBI:24875"/>
        <label>1</label>
    </ligand>
</feature>
<evidence type="ECO:0000256" key="11">
    <source>
        <dbReference type="ARBA" id="ARBA00023015"/>
    </source>
</evidence>
<evidence type="ECO:0000256" key="15">
    <source>
        <dbReference type="ARBA" id="ARBA00023163"/>
    </source>
</evidence>
<comment type="caution">
    <text evidence="22">The sequence shown here is derived from an EMBL/GenBank/DDBJ whole genome shotgun (WGS) entry which is preliminary data.</text>
</comment>
<keyword evidence="11" id="KW-0805">Transcription regulation</keyword>
<dbReference type="SUPFAM" id="SSF48371">
    <property type="entry name" value="ARM repeat"/>
    <property type="match status" value="1"/>
</dbReference>
<sequence>MSSIANETTIEKLSSMLVDTSLPLKLRFRILFTLKSLDSQSQQQSEKTSHVVDAISRAFADTSALLKHECAYCLGQMGNKYAIEKLIHVLNDSNEDSMVRHEAGEALGALGCFDNQNVIDALTKQSQNSRAEIAETCQIALDRLAWLRKSASNGTSSTSTDKSFPTIDPAPPLAPTTIDELKEILLDEKRSLFERYRAMFALRNIGTDEAVLAICEGFRASSALFRHEIAFVLGQLQSVCSIPALHQQLSILDENYMVRHECAETLGSIDRIILQPEMQKQNNLKWMSLIALILQTTGIVLLLRYSRTRKGERYISSTAIVASEFIKGLICVVLVWFENDCSFPRLFRKLNEEIYGKPSETFKLAIPSGLYAIQNNLLFVALSYLNAATYQVTYQLKILTTALCSVFMLRKRIEKHQWFSLCMLALGVAFVTWPSSDEVAKRAASHVQRSWFQQFIGFGAVLMATLTSGFAGVYFEKILKTGPTSVWMRNIQLAIFGTLFGLVIVYVFDYNAVMAKGFFQGYTTIVWIVVFLQAIGGLIIAAVIKYADNIIKGFATSLSIILSSVVSYFVLNDFTPTAFFFMGTMLVITATFLYGWEKKKRVSLRLSRKYINYFVFELLLTLYSSMDDHTIKNDQDPQQVEPNLSFVAQNETVSTTTNMSPPPSRAVPSSSRPSTLQLGGLRMGSSILLTPSDYNKLTLSTPELDEKLRGYTIVSNTTPTVQLQTPDIINAITAQPASNIAFAADGQPSPGVKVLEELINAHQQQIQSDSNGRQYIVFPSDTHQLLQQISSSVGGDQLSQLTQALQKAITATTPTSAEIQNQTQNQEHVLTYLASHIPHQQGQELHTRNRSISSSMETSMNGNESSNSALSSSEPSPMTAHIRHNTIMLNKVKDEPQHVPNLRNNNGNSSIERISLEHNELLKKEKKRERNRQAAQKCRTRKLTRIAELQKRVNELQEKNRDLSSTADRLKTDINRLERQLQEHQAQGCTLTATGSVLS</sequence>
<evidence type="ECO:0000256" key="3">
    <source>
        <dbReference type="ARBA" id="ARBA00005041"/>
    </source>
</evidence>
<comment type="subcellular location">
    <subcellularLocation>
        <location evidence="2">Membrane</location>
        <topology evidence="2">Multi-pass membrane protein</topology>
    </subcellularLocation>
</comment>
<comment type="catalytic activity">
    <reaction evidence="1 17">
        <text>[eIF5A protein]-deoxyhypusine + AH2 + O2 = [eIF5A protein]-hypusine + A + H2O</text>
        <dbReference type="Rhea" id="RHEA:14101"/>
        <dbReference type="Rhea" id="RHEA-COMP:10144"/>
        <dbReference type="Rhea" id="RHEA-COMP:12592"/>
        <dbReference type="ChEBI" id="CHEBI:13193"/>
        <dbReference type="ChEBI" id="CHEBI:15377"/>
        <dbReference type="ChEBI" id="CHEBI:15379"/>
        <dbReference type="ChEBI" id="CHEBI:17499"/>
        <dbReference type="ChEBI" id="CHEBI:82657"/>
        <dbReference type="ChEBI" id="CHEBI:91175"/>
        <dbReference type="EC" id="1.14.99.29"/>
    </reaction>
</comment>
<dbReference type="GO" id="GO:0046872">
    <property type="term" value="F:metal ion binding"/>
    <property type="evidence" value="ECO:0007669"/>
    <property type="project" value="UniProtKB-KW"/>
</dbReference>
<feature type="binding site" evidence="17">
    <location>
        <position position="227"/>
    </location>
    <ligand>
        <name>Fe cation</name>
        <dbReference type="ChEBI" id="CHEBI:24875"/>
        <label>2</label>
    </ligand>
</feature>
<dbReference type="InterPro" id="IPR004155">
    <property type="entry name" value="PBS_lyase_HEAT"/>
</dbReference>
<keyword evidence="5" id="KW-0813">Transport</keyword>
<feature type="transmembrane region" description="Helical" evidence="20">
    <location>
        <begin position="315"/>
        <end position="337"/>
    </location>
</feature>
<evidence type="ECO:0000256" key="18">
    <source>
        <dbReference type="SAM" id="Coils"/>
    </source>
</evidence>
<feature type="binding site" evidence="17">
    <location>
        <position position="68"/>
    </location>
    <ligand>
        <name>Fe cation</name>
        <dbReference type="ChEBI" id="CHEBI:24875"/>
        <label>1</label>
    </ligand>
</feature>
<dbReference type="NCBIfam" id="TIGR00803">
    <property type="entry name" value="nst"/>
    <property type="match status" value="1"/>
</dbReference>
<evidence type="ECO:0000256" key="6">
    <source>
        <dbReference type="ARBA" id="ARBA00022692"/>
    </source>
</evidence>
<dbReference type="Proteomes" id="UP000663852">
    <property type="component" value="Unassembled WGS sequence"/>
</dbReference>
<dbReference type="OrthoDB" id="421002at2759"/>
<dbReference type="PANTHER" id="PTHR10231">
    <property type="entry name" value="NUCLEOTIDE-SUGAR TRANSMEMBRANE TRANSPORTER"/>
    <property type="match status" value="1"/>
</dbReference>
<dbReference type="InterPro" id="IPR007271">
    <property type="entry name" value="Nuc_sug_transpt"/>
</dbReference>
<gene>
    <name evidence="22" type="ORF">EDS130_LOCUS5504</name>
</gene>
<organism evidence="22 23">
    <name type="scientific">Adineta ricciae</name>
    <name type="common">Rotifer</name>
    <dbReference type="NCBI Taxonomy" id="249248"/>
    <lineage>
        <taxon>Eukaryota</taxon>
        <taxon>Metazoa</taxon>
        <taxon>Spiralia</taxon>
        <taxon>Gnathifera</taxon>
        <taxon>Rotifera</taxon>
        <taxon>Eurotatoria</taxon>
        <taxon>Bdelloidea</taxon>
        <taxon>Adinetida</taxon>
        <taxon>Adinetidae</taxon>
        <taxon>Adineta</taxon>
    </lineage>
</organism>
<feature type="region of interest" description="Disordered" evidence="19">
    <location>
        <begin position="839"/>
        <end position="878"/>
    </location>
</feature>
<dbReference type="EC" id="1.14.99.29" evidence="17"/>
<evidence type="ECO:0000256" key="4">
    <source>
        <dbReference type="ARBA" id="ARBA00009976"/>
    </source>
</evidence>
<keyword evidence="12 17" id="KW-0503">Monooxygenase</keyword>
<evidence type="ECO:0000256" key="2">
    <source>
        <dbReference type="ARBA" id="ARBA00004141"/>
    </source>
</evidence>
<comment type="cofactor">
    <cofactor evidence="17">
        <name>Fe(2+)</name>
        <dbReference type="ChEBI" id="CHEBI:29033"/>
    </cofactor>
    <text evidence="17">Binds 2 Fe(2+) ions per subunit.</text>
</comment>
<feature type="binding site" evidence="17">
    <location>
        <position position="101"/>
    </location>
    <ligand>
        <name>Fe cation</name>
        <dbReference type="ChEBI" id="CHEBI:24875"/>
        <label>1</label>
    </ligand>
</feature>
<feature type="binding site" evidence="17">
    <location>
        <position position="260"/>
    </location>
    <ligand>
        <name>Fe cation</name>
        <dbReference type="ChEBI" id="CHEBI:24875"/>
        <label>2</label>
    </ligand>
</feature>
<dbReference type="CDD" id="cd14696">
    <property type="entry name" value="bZIP_Jun"/>
    <property type="match status" value="1"/>
</dbReference>